<keyword evidence="5" id="KW-0963">Cytoplasm</keyword>
<evidence type="ECO:0000256" key="5">
    <source>
        <dbReference type="HAMAP-Rule" id="MF_00376"/>
    </source>
</evidence>
<dbReference type="EMBL" id="JMIH01000023">
    <property type="protein sequence ID" value="KEO72855.1"/>
    <property type="molecule type" value="Genomic_DNA"/>
</dbReference>
<reference evidence="7 8" key="1">
    <citation type="submission" date="2014-04" db="EMBL/GenBank/DDBJ databases">
        <title>Characterization and application of a salt tolerant electro-active bacterium.</title>
        <authorList>
            <person name="Yang L."/>
            <person name="Wei S."/>
            <person name="Tay Q.X.M."/>
        </authorList>
    </citation>
    <scope>NUCLEOTIDE SEQUENCE [LARGE SCALE GENOMIC DNA]</scope>
    <source>
        <strain evidence="7 8">LY1</strain>
    </source>
</reference>
<dbReference type="CDD" id="cd02022">
    <property type="entry name" value="DPCK"/>
    <property type="match status" value="1"/>
</dbReference>
<dbReference type="STRING" id="1048983.EL17_14610"/>
<dbReference type="GO" id="GO:0015937">
    <property type="term" value="P:coenzyme A biosynthetic process"/>
    <property type="evidence" value="ECO:0007669"/>
    <property type="project" value="UniProtKB-UniRule"/>
</dbReference>
<keyword evidence="5" id="KW-0808">Transferase</keyword>
<feature type="binding site" evidence="5">
    <location>
        <begin position="16"/>
        <end position="21"/>
    </location>
    <ligand>
        <name>ATP</name>
        <dbReference type="ChEBI" id="CHEBI:30616"/>
    </ligand>
</feature>
<keyword evidence="4 5" id="KW-0173">Coenzyme A biosynthesis</keyword>
<dbReference type="GO" id="GO:0005524">
    <property type="term" value="F:ATP binding"/>
    <property type="evidence" value="ECO:0007669"/>
    <property type="project" value="UniProtKB-UniRule"/>
</dbReference>
<keyword evidence="2 5" id="KW-0547">Nucleotide-binding</keyword>
<accession>A0A074KX97</accession>
<dbReference type="NCBIfam" id="TIGR00152">
    <property type="entry name" value="dephospho-CoA kinase"/>
    <property type="match status" value="1"/>
</dbReference>
<dbReference type="RefSeq" id="WP_035075848.1">
    <property type="nucleotide sequence ID" value="NZ_JMIH01000023.1"/>
</dbReference>
<evidence type="ECO:0000313" key="7">
    <source>
        <dbReference type="EMBL" id="KEO72855.1"/>
    </source>
</evidence>
<sequence>MKTDRPQLIGLTGGIGSGKTTVTKIFAILGIPIYYADERAKWLMAHDYNLVKAITANFGNESYFEDGTLNRIFLGNNVFNDKKKTELINALVHPAVKTDFEAWANRQQSPYIIKEAALLFETGSYRHLDKIINVSSPLKIRIARILFRDMHRSEAQINDIIDKQWSDEEKNKLSDYIIKNVENKLLIPQVLDIHSKLTAHHQ</sequence>
<dbReference type="OrthoDB" id="9812943at2"/>
<evidence type="ECO:0000256" key="1">
    <source>
        <dbReference type="ARBA" id="ARBA00009018"/>
    </source>
</evidence>
<proteinExistence type="inferred from homology"/>
<dbReference type="Gene3D" id="3.40.50.300">
    <property type="entry name" value="P-loop containing nucleotide triphosphate hydrolases"/>
    <property type="match status" value="1"/>
</dbReference>
<dbReference type="Proteomes" id="UP000027821">
    <property type="component" value="Unassembled WGS sequence"/>
</dbReference>
<keyword evidence="5 7" id="KW-0418">Kinase</keyword>
<dbReference type="PANTHER" id="PTHR10695">
    <property type="entry name" value="DEPHOSPHO-COA KINASE-RELATED"/>
    <property type="match status" value="1"/>
</dbReference>
<dbReference type="SUPFAM" id="SSF52540">
    <property type="entry name" value="P-loop containing nucleoside triphosphate hydrolases"/>
    <property type="match status" value="1"/>
</dbReference>
<dbReference type="GO" id="GO:0004140">
    <property type="term" value="F:dephospho-CoA kinase activity"/>
    <property type="evidence" value="ECO:0007669"/>
    <property type="project" value="UniProtKB-UniRule"/>
</dbReference>
<dbReference type="HAMAP" id="MF_00376">
    <property type="entry name" value="Dephospho_CoA_kinase"/>
    <property type="match status" value="1"/>
</dbReference>
<dbReference type="InterPro" id="IPR027417">
    <property type="entry name" value="P-loop_NTPase"/>
</dbReference>
<dbReference type="GO" id="GO:0005737">
    <property type="term" value="C:cytoplasm"/>
    <property type="evidence" value="ECO:0007669"/>
    <property type="project" value="UniProtKB-SubCell"/>
</dbReference>
<evidence type="ECO:0000256" key="6">
    <source>
        <dbReference type="NCBIfam" id="TIGR00152"/>
    </source>
</evidence>
<dbReference type="EC" id="2.7.1.24" evidence="5 6"/>
<evidence type="ECO:0000256" key="4">
    <source>
        <dbReference type="ARBA" id="ARBA00022993"/>
    </source>
</evidence>
<dbReference type="eggNOG" id="COG0237">
    <property type="taxonomic scope" value="Bacteria"/>
</dbReference>
<gene>
    <name evidence="5" type="primary">coaE</name>
    <name evidence="7" type="ORF">EL17_14610</name>
</gene>
<dbReference type="AlphaFoldDB" id="A0A074KX97"/>
<organism evidence="7 8">
    <name type="scientific">Anditalea andensis</name>
    <dbReference type="NCBI Taxonomy" id="1048983"/>
    <lineage>
        <taxon>Bacteria</taxon>
        <taxon>Pseudomonadati</taxon>
        <taxon>Bacteroidota</taxon>
        <taxon>Cytophagia</taxon>
        <taxon>Cytophagales</taxon>
        <taxon>Cytophagaceae</taxon>
        <taxon>Anditalea</taxon>
    </lineage>
</organism>
<keyword evidence="8" id="KW-1185">Reference proteome</keyword>
<dbReference type="PROSITE" id="PS51219">
    <property type="entry name" value="DPCK"/>
    <property type="match status" value="1"/>
</dbReference>
<name>A0A074KX97_9BACT</name>
<dbReference type="PANTHER" id="PTHR10695:SF46">
    <property type="entry name" value="BIFUNCTIONAL COENZYME A SYNTHASE-RELATED"/>
    <property type="match status" value="1"/>
</dbReference>
<comment type="subcellular location">
    <subcellularLocation>
        <location evidence="5">Cytoplasm</location>
    </subcellularLocation>
</comment>
<protein>
    <recommendedName>
        <fullName evidence="5 6">Dephospho-CoA kinase</fullName>
        <ecNumber evidence="5 6">2.7.1.24</ecNumber>
    </recommendedName>
    <alternativeName>
        <fullName evidence="5">Dephosphocoenzyme A kinase</fullName>
    </alternativeName>
</protein>
<comment type="catalytic activity">
    <reaction evidence="5">
        <text>3'-dephospho-CoA + ATP = ADP + CoA + H(+)</text>
        <dbReference type="Rhea" id="RHEA:18245"/>
        <dbReference type="ChEBI" id="CHEBI:15378"/>
        <dbReference type="ChEBI" id="CHEBI:30616"/>
        <dbReference type="ChEBI" id="CHEBI:57287"/>
        <dbReference type="ChEBI" id="CHEBI:57328"/>
        <dbReference type="ChEBI" id="CHEBI:456216"/>
        <dbReference type="EC" id="2.7.1.24"/>
    </reaction>
</comment>
<comment type="similarity">
    <text evidence="1 5">Belongs to the CoaE family.</text>
</comment>
<dbReference type="UniPathway" id="UPA00241">
    <property type="reaction ID" value="UER00356"/>
</dbReference>
<comment type="function">
    <text evidence="5">Catalyzes the phosphorylation of the 3'-hydroxyl group of dephosphocoenzyme A to form coenzyme A.</text>
</comment>
<evidence type="ECO:0000256" key="3">
    <source>
        <dbReference type="ARBA" id="ARBA00022840"/>
    </source>
</evidence>
<keyword evidence="3 5" id="KW-0067">ATP-binding</keyword>
<comment type="caution">
    <text evidence="7">The sequence shown here is derived from an EMBL/GenBank/DDBJ whole genome shotgun (WGS) entry which is preliminary data.</text>
</comment>
<evidence type="ECO:0000256" key="2">
    <source>
        <dbReference type="ARBA" id="ARBA00022741"/>
    </source>
</evidence>
<evidence type="ECO:0000313" key="8">
    <source>
        <dbReference type="Proteomes" id="UP000027821"/>
    </source>
</evidence>
<comment type="pathway">
    <text evidence="5">Cofactor biosynthesis; coenzyme A biosynthesis; CoA from (R)-pantothenate: step 5/5.</text>
</comment>
<dbReference type="Pfam" id="PF01121">
    <property type="entry name" value="CoaE"/>
    <property type="match status" value="1"/>
</dbReference>
<dbReference type="InterPro" id="IPR001977">
    <property type="entry name" value="Depp_CoAkinase"/>
</dbReference>